<evidence type="ECO:0000313" key="2">
    <source>
        <dbReference type="Proteomes" id="UP001631969"/>
    </source>
</evidence>
<dbReference type="Proteomes" id="UP001631969">
    <property type="component" value="Unassembled WGS sequence"/>
</dbReference>
<keyword evidence="2" id="KW-1185">Reference proteome</keyword>
<evidence type="ECO:0000313" key="1">
    <source>
        <dbReference type="EMBL" id="MFM9331997.1"/>
    </source>
</evidence>
<proteinExistence type="predicted"/>
<dbReference type="EMBL" id="JBJURJ010000024">
    <property type="protein sequence ID" value="MFM9331997.1"/>
    <property type="molecule type" value="Genomic_DNA"/>
</dbReference>
<accession>A0ACC7P9E5</accession>
<gene>
    <name evidence="1" type="ORF">ACI1P1_27235</name>
</gene>
<name>A0ACC7P9E5_9BACL</name>
<sequence length="109" mass="11790">MELFLWKLWLNFFVAFGIVMGGCLLAGIGATALLRPPSSTMMTIADNIKVWAMVAAVGGTIDPFRVIEANFAEGYLSPAFKQIVYFAGAFAGAQLAYELIRMICKGGMD</sequence>
<comment type="caution">
    <text evidence="1">The sequence shown here is derived from an EMBL/GenBank/DDBJ whole genome shotgun (WGS) entry which is preliminary data.</text>
</comment>
<reference evidence="1" key="1">
    <citation type="submission" date="2024-12" db="EMBL/GenBank/DDBJ databases">
        <authorList>
            <person name="Wu N."/>
        </authorList>
    </citation>
    <scope>NUCLEOTIDE SEQUENCE</scope>
    <source>
        <strain evidence="1">P15</strain>
    </source>
</reference>
<organism evidence="1 2">
    <name type="scientific">Paenibacillus mesotrionivorans</name>
    <dbReference type="NCBI Taxonomy" id="3160968"/>
    <lineage>
        <taxon>Bacteria</taxon>
        <taxon>Bacillati</taxon>
        <taxon>Bacillota</taxon>
        <taxon>Bacilli</taxon>
        <taxon>Bacillales</taxon>
        <taxon>Paenibacillaceae</taxon>
        <taxon>Paenibacillus</taxon>
    </lineage>
</organism>
<protein>
    <submittedName>
        <fullName evidence="1">YtrH family sporulation protein</fullName>
    </submittedName>
</protein>